<accession>X6NAS6</accession>
<reference evidence="1 2" key="1">
    <citation type="journal article" date="2013" name="Curr. Biol.">
        <title>The Genome of the Foraminiferan Reticulomyxa filosa.</title>
        <authorList>
            <person name="Glockner G."/>
            <person name="Hulsmann N."/>
            <person name="Schleicher M."/>
            <person name="Noegel A.A."/>
            <person name="Eichinger L."/>
            <person name="Gallinger C."/>
            <person name="Pawlowski J."/>
            <person name="Sierra R."/>
            <person name="Euteneuer U."/>
            <person name="Pillet L."/>
            <person name="Moustafa A."/>
            <person name="Platzer M."/>
            <person name="Groth M."/>
            <person name="Szafranski K."/>
            <person name="Schliwa M."/>
        </authorList>
    </citation>
    <scope>NUCLEOTIDE SEQUENCE [LARGE SCALE GENOMIC DNA]</scope>
</reference>
<evidence type="ECO:0000313" key="1">
    <source>
        <dbReference type="EMBL" id="ETO23146.1"/>
    </source>
</evidence>
<keyword evidence="2" id="KW-1185">Reference proteome</keyword>
<evidence type="ECO:0000313" key="2">
    <source>
        <dbReference type="Proteomes" id="UP000023152"/>
    </source>
</evidence>
<evidence type="ECO:0008006" key="3">
    <source>
        <dbReference type="Google" id="ProtNLM"/>
    </source>
</evidence>
<dbReference type="AlphaFoldDB" id="X6NAS6"/>
<proteinExistence type="predicted"/>
<dbReference type="Proteomes" id="UP000023152">
    <property type="component" value="Unassembled WGS sequence"/>
</dbReference>
<comment type="caution">
    <text evidence="1">The sequence shown here is derived from an EMBL/GenBank/DDBJ whole genome shotgun (WGS) entry which is preliminary data.</text>
</comment>
<gene>
    <name evidence="1" type="ORF">RFI_14038</name>
</gene>
<dbReference type="EMBL" id="ASPP01010170">
    <property type="protein sequence ID" value="ETO23146.1"/>
    <property type="molecule type" value="Genomic_DNA"/>
</dbReference>
<sequence length="178" mass="21015">MLPYALTFGNESSKEAKHTLKEIQDLILNYKRKHSDKLAVCETCGQHFETYTEREVHQNVWTGKKCKPTWNFDSVAYEKDRAFIETTDKEFMQCYVRVYVHLNLDEYVEHTVGVKKLLLNDLKQDIVWLPSKVLIGDHCQCFIVPIFCVDIILRHIYFAEISSFDLEMWYQAISSCVY</sequence>
<organism evidence="1 2">
    <name type="scientific">Reticulomyxa filosa</name>
    <dbReference type="NCBI Taxonomy" id="46433"/>
    <lineage>
        <taxon>Eukaryota</taxon>
        <taxon>Sar</taxon>
        <taxon>Rhizaria</taxon>
        <taxon>Retaria</taxon>
        <taxon>Foraminifera</taxon>
        <taxon>Monothalamids</taxon>
        <taxon>Reticulomyxidae</taxon>
        <taxon>Reticulomyxa</taxon>
    </lineage>
</organism>
<name>X6NAS6_RETFI</name>
<protein>
    <recommendedName>
        <fullName evidence="3">C2H2-type domain-containing protein</fullName>
    </recommendedName>
</protein>
<feature type="non-terminal residue" evidence="1">
    <location>
        <position position="178"/>
    </location>
</feature>